<evidence type="ECO:0000313" key="3">
    <source>
        <dbReference type="Proteomes" id="UP000178040"/>
    </source>
</evidence>
<comment type="caution">
    <text evidence="2">The sequence shown here is derived from an EMBL/GenBank/DDBJ whole genome shotgun (WGS) entry which is preliminary data.</text>
</comment>
<sequence length="168" mass="18887">MLIKHRAFSLVEVLVFTTILSIFFIGAISVVTVSIRNMKFNENKIIALHYAKQLENWLRVEKRIDWGGNQCSGNCCNTTCNFTERITQDGSSTLFCFNQSPISDWPSASLLGCNDNYSLESRFLREVKFTSSLIGGFIAQVDVVITVSWLELGKVQKVTTNAVFSTLE</sequence>
<protein>
    <recommendedName>
        <fullName evidence="4">Type II secretion system protein GspI C-terminal domain-containing protein</fullName>
    </recommendedName>
</protein>
<keyword evidence="1" id="KW-0472">Membrane</keyword>
<proteinExistence type="predicted"/>
<reference evidence="2 3" key="1">
    <citation type="journal article" date="2016" name="Nat. Commun.">
        <title>Thousands of microbial genomes shed light on interconnected biogeochemical processes in an aquifer system.</title>
        <authorList>
            <person name="Anantharaman K."/>
            <person name="Brown C.T."/>
            <person name="Hug L.A."/>
            <person name="Sharon I."/>
            <person name="Castelle C.J."/>
            <person name="Probst A.J."/>
            <person name="Thomas B.C."/>
            <person name="Singh A."/>
            <person name="Wilkins M.J."/>
            <person name="Karaoz U."/>
            <person name="Brodie E.L."/>
            <person name="Williams K.H."/>
            <person name="Hubbard S.S."/>
            <person name="Banfield J.F."/>
        </authorList>
    </citation>
    <scope>NUCLEOTIDE SEQUENCE [LARGE SCALE GENOMIC DNA]</scope>
</reference>
<feature type="transmembrane region" description="Helical" evidence="1">
    <location>
        <begin position="13"/>
        <end position="35"/>
    </location>
</feature>
<accession>A0A1F7IKS9</accession>
<keyword evidence="1" id="KW-0812">Transmembrane</keyword>
<name>A0A1F7IKS9_9BACT</name>
<evidence type="ECO:0000256" key="1">
    <source>
        <dbReference type="SAM" id="Phobius"/>
    </source>
</evidence>
<dbReference type="Proteomes" id="UP000178040">
    <property type="component" value="Unassembled WGS sequence"/>
</dbReference>
<dbReference type="AlphaFoldDB" id="A0A1F7IKS9"/>
<evidence type="ECO:0008006" key="4">
    <source>
        <dbReference type="Google" id="ProtNLM"/>
    </source>
</evidence>
<evidence type="ECO:0000313" key="2">
    <source>
        <dbReference type="EMBL" id="OGK43956.1"/>
    </source>
</evidence>
<organism evidence="2 3">
    <name type="scientific">Candidatus Roizmanbacteria bacterium RIFCSPLOWO2_01_FULL_37_16</name>
    <dbReference type="NCBI Taxonomy" id="1802058"/>
    <lineage>
        <taxon>Bacteria</taxon>
        <taxon>Candidatus Roizmaniibacteriota</taxon>
    </lineage>
</organism>
<dbReference type="EMBL" id="MGAI01000035">
    <property type="protein sequence ID" value="OGK43956.1"/>
    <property type="molecule type" value="Genomic_DNA"/>
</dbReference>
<keyword evidence="1" id="KW-1133">Transmembrane helix</keyword>
<gene>
    <name evidence="2" type="ORF">A3B40_04085</name>
</gene>